<evidence type="ECO:0000313" key="2">
    <source>
        <dbReference type="Proteomes" id="UP000501747"/>
    </source>
</evidence>
<gene>
    <name evidence="1" type="ORF">G7082_02485</name>
</gene>
<sequence>MKRKVSVVLLGVVMFLVTFAPQVVVSVTQDTLIFDLNDEFEEVQVVTDAPKEQSLFFLD</sequence>
<name>A0A6G8AR66_9ENTE</name>
<dbReference type="KEGG" id="vhy:G7082_02485"/>
<dbReference type="EMBL" id="CP049887">
    <property type="protein sequence ID" value="QIL47480.1"/>
    <property type="molecule type" value="Genomic_DNA"/>
</dbReference>
<evidence type="ECO:0000313" key="1">
    <source>
        <dbReference type="EMBL" id="QIL47480.1"/>
    </source>
</evidence>
<reference evidence="1 2" key="1">
    <citation type="submission" date="2020-03" db="EMBL/GenBank/DDBJ databases">
        <title>Vagococcus sp. nov., isolated from beetles.</title>
        <authorList>
            <person name="Hyun D.-W."/>
            <person name="Bae J.-W."/>
        </authorList>
    </citation>
    <scope>NUCLEOTIDE SEQUENCE [LARGE SCALE GENOMIC DNA]</scope>
    <source>
        <strain evidence="1 2">HDW17B</strain>
    </source>
</reference>
<dbReference type="Proteomes" id="UP000501747">
    <property type="component" value="Chromosome"/>
</dbReference>
<accession>A0A6G8AR66</accession>
<protein>
    <submittedName>
        <fullName evidence="1">Uncharacterized protein</fullName>
    </submittedName>
</protein>
<dbReference type="AlphaFoldDB" id="A0A6G8AR66"/>
<proteinExistence type="predicted"/>
<organism evidence="1 2">
    <name type="scientific">Vagococcus hydrophili</name>
    <dbReference type="NCBI Taxonomy" id="2714947"/>
    <lineage>
        <taxon>Bacteria</taxon>
        <taxon>Bacillati</taxon>
        <taxon>Bacillota</taxon>
        <taxon>Bacilli</taxon>
        <taxon>Lactobacillales</taxon>
        <taxon>Enterococcaceae</taxon>
        <taxon>Vagococcus</taxon>
    </lineage>
</organism>
<dbReference type="RefSeq" id="WP_166033594.1">
    <property type="nucleotide sequence ID" value="NZ_CP049887.1"/>
</dbReference>
<keyword evidence="2" id="KW-1185">Reference proteome</keyword>